<dbReference type="Proteomes" id="UP001501074">
    <property type="component" value="Unassembled WGS sequence"/>
</dbReference>
<gene>
    <name evidence="1" type="ORF">GCM10022223_02580</name>
</gene>
<name>A0ABP6YVT6_9ACTN</name>
<dbReference type="Pfam" id="PF18986">
    <property type="entry name" value="DUF5719"/>
    <property type="match status" value="1"/>
</dbReference>
<dbReference type="EMBL" id="BAAAZO010000001">
    <property type="protein sequence ID" value="GAA3591519.1"/>
    <property type="molecule type" value="Genomic_DNA"/>
</dbReference>
<evidence type="ECO:0000313" key="1">
    <source>
        <dbReference type="EMBL" id="GAA3591519.1"/>
    </source>
</evidence>
<proteinExistence type="predicted"/>
<reference evidence="2" key="1">
    <citation type="journal article" date="2019" name="Int. J. Syst. Evol. Microbiol.">
        <title>The Global Catalogue of Microorganisms (GCM) 10K type strain sequencing project: providing services to taxonomists for standard genome sequencing and annotation.</title>
        <authorList>
            <consortium name="The Broad Institute Genomics Platform"/>
            <consortium name="The Broad Institute Genome Sequencing Center for Infectious Disease"/>
            <person name="Wu L."/>
            <person name="Ma J."/>
        </authorList>
    </citation>
    <scope>NUCLEOTIDE SEQUENCE [LARGE SCALE GENOMIC DNA]</scope>
    <source>
        <strain evidence="2">JCM 16902</strain>
    </source>
</reference>
<comment type="caution">
    <text evidence="1">The sequence shown here is derived from an EMBL/GenBank/DDBJ whole genome shotgun (WGS) entry which is preliminary data.</text>
</comment>
<dbReference type="InterPro" id="IPR043777">
    <property type="entry name" value="DUF5719"/>
</dbReference>
<organism evidence="1 2">
    <name type="scientific">Kineosporia mesophila</name>
    <dbReference type="NCBI Taxonomy" id="566012"/>
    <lineage>
        <taxon>Bacteria</taxon>
        <taxon>Bacillati</taxon>
        <taxon>Actinomycetota</taxon>
        <taxon>Actinomycetes</taxon>
        <taxon>Kineosporiales</taxon>
        <taxon>Kineosporiaceae</taxon>
        <taxon>Kineosporia</taxon>
    </lineage>
</organism>
<evidence type="ECO:0000313" key="2">
    <source>
        <dbReference type="Proteomes" id="UP001501074"/>
    </source>
</evidence>
<sequence length="523" mass="51882">MNQRAREVLSVTGVLTVAGGIAVGAAMLPEQIGVRTVSSTLPAVISAPTLACTGPETLVVPDGGKAVSPGAGVLISALLASGSNGEATVKAGGDLSETVRGLSKNLPVSDVPVHTGTELELPVKAGERSLGGLSTWSLGPVVMSASDDTPQSPPELAAVQSTVTARGDLRGLSASRCDQPAAESWLVGGGTVAGERLRLVLSNPTSTASVVDVSVLSEDGRAEAPSGTGVVVPAGGQSPVFVDALAPGRQSVAVHVVARSGRVLARMHDSVLRGLVAGGVDVVSPAADASKHQLVPGISLVNGYSKTADDTTAPASTSIRVAVPGSEEAVVRLRLLGSTGAVAMPAAGVVNVPGGGVVDIPVHGVASGTYTAVIDSDVPVVAGARIGRPSAPGHHATEFGWAPATKTLTGNGYTMLPPGTRSTLSLVAPGKAASLTITPYDAGGSRLDPIDVEMRAGTAAAFALDEKTAAFYVSAFEGGPVAASVVSTGSDDNGPVITVLGVEPPRADRAPSTAVSDARLGLR</sequence>
<keyword evidence="2" id="KW-1185">Reference proteome</keyword>
<protein>
    <submittedName>
        <fullName evidence="1">DUF5719 family protein</fullName>
    </submittedName>
</protein>
<dbReference type="RefSeq" id="WP_231484896.1">
    <property type="nucleotide sequence ID" value="NZ_BAAAZO010000001.1"/>
</dbReference>
<accession>A0ABP6YVT6</accession>